<dbReference type="OrthoDB" id="95795at2759"/>
<protein>
    <submittedName>
        <fullName evidence="3">Uncharacterized protein</fullName>
    </submittedName>
</protein>
<gene>
    <name evidence="3" type="ORF">PR001_g9822</name>
    <name evidence="2" type="ORF">PR002_g9954</name>
</gene>
<keyword evidence="1" id="KW-0812">Transmembrane</keyword>
<evidence type="ECO:0000256" key="1">
    <source>
        <dbReference type="SAM" id="Phobius"/>
    </source>
</evidence>
<organism evidence="3 4">
    <name type="scientific">Phytophthora rubi</name>
    <dbReference type="NCBI Taxonomy" id="129364"/>
    <lineage>
        <taxon>Eukaryota</taxon>
        <taxon>Sar</taxon>
        <taxon>Stramenopiles</taxon>
        <taxon>Oomycota</taxon>
        <taxon>Peronosporomycetes</taxon>
        <taxon>Peronosporales</taxon>
        <taxon>Peronosporaceae</taxon>
        <taxon>Phytophthora</taxon>
    </lineage>
</organism>
<sequence>MRTVALLRRKVPADHGTFIDIAAQITKEDDRARVSLSQSRYRFGLAVLKLPDIVSHSSETSLGPAADIVSALANSQVFPLSSKALDVAQTSVETFAQPSTQPKVIQHYELSGNERQRFVQRTALLLFTTEFAILVLYNKMIVPFLFATCTAILFYLPNRAYYPQLHDYDDAVLKAKTGYVAILDVAQLQ</sequence>
<dbReference type="AlphaFoldDB" id="A0A6A3MRI3"/>
<dbReference type="EMBL" id="QXFU01000548">
    <property type="protein sequence ID" value="KAE9030162.1"/>
    <property type="molecule type" value="Genomic_DNA"/>
</dbReference>
<dbReference type="EMBL" id="QXFV01000557">
    <property type="protein sequence ID" value="KAE9034218.1"/>
    <property type="molecule type" value="Genomic_DNA"/>
</dbReference>
<evidence type="ECO:0000313" key="4">
    <source>
        <dbReference type="Proteomes" id="UP000429607"/>
    </source>
</evidence>
<proteinExistence type="predicted"/>
<reference evidence="4 5" key="1">
    <citation type="submission" date="2018-09" db="EMBL/GenBank/DDBJ databases">
        <title>Genomic investigation of the strawberry pathogen Phytophthora fragariae indicates pathogenicity is determined by transcriptional variation in three key races.</title>
        <authorList>
            <person name="Adams T.M."/>
            <person name="Armitage A.D."/>
            <person name="Sobczyk M.K."/>
            <person name="Bates H.J."/>
            <person name="Dunwell J.M."/>
            <person name="Nellist C.F."/>
            <person name="Harrison R.J."/>
        </authorList>
    </citation>
    <scope>NUCLEOTIDE SEQUENCE [LARGE SCALE GENOMIC DNA]</scope>
    <source>
        <strain evidence="3 4">SCRP249</strain>
        <strain evidence="2 5">SCRP324</strain>
    </source>
</reference>
<dbReference type="Proteomes" id="UP000429607">
    <property type="component" value="Unassembled WGS sequence"/>
</dbReference>
<dbReference type="Proteomes" id="UP000435112">
    <property type="component" value="Unassembled WGS sequence"/>
</dbReference>
<evidence type="ECO:0000313" key="2">
    <source>
        <dbReference type="EMBL" id="KAE9030162.1"/>
    </source>
</evidence>
<feature type="transmembrane region" description="Helical" evidence="1">
    <location>
        <begin position="123"/>
        <end position="156"/>
    </location>
</feature>
<name>A0A6A3MRI3_9STRA</name>
<keyword evidence="1" id="KW-1133">Transmembrane helix</keyword>
<comment type="caution">
    <text evidence="3">The sequence shown here is derived from an EMBL/GenBank/DDBJ whole genome shotgun (WGS) entry which is preliminary data.</text>
</comment>
<accession>A0A6A3MRI3</accession>
<evidence type="ECO:0000313" key="3">
    <source>
        <dbReference type="EMBL" id="KAE9034218.1"/>
    </source>
</evidence>
<evidence type="ECO:0000313" key="5">
    <source>
        <dbReference type="Proteomes" id="UP000435112"/>
    </source>
</evidence>
<keyword evidence="1" id="KW-0472">Membrane</keyword>